<feature type="non-terminal residue" evidence="2">
    <location>
        <position position="79"/>
    </location>
</feature>
<gene>
    <name evidence="2" type="ORF">Q604_UNBC10044G0001</name>
</gene>
<feature type="non-terminal residue" evidence="2">
    <location>
        <position position="1"/>
    </location>
</feature>
<evidence type="ECO:0000256" key="1">
    <source>
        <dbReference type="SAM" id="MobiDB-lite"/>
    </source>
</evidence>
<evidence type="ECO:0000313" key="2">
    <source>
        <dbReference type="EMBL" id="ETJ35587.1"/>
    </source>
</evidence>
<proteinExistence type="predicted"/>
<dbReference type="EMBL" id="AZMM01010044">
    <property type="protein sequence ID" value="ETJ35587.1"/>
    <property type="molecule type" value="Genomic_DNA"/>
</dbReference>
<comment type="caution">
    <text evidence="2">The sequence shown here is derived from an EMBL/GenBank/DDBJ whole genome shotgun (WGS) entry which is preliminary data.</text>
</comment>
<feature type="region of interest" description="Disordered" evidence="1">
    <location>
        <begin position="1"/>
        <end position="20"/>
    </location>
</feature>
<organism evidence="2">
    <name type="scientific">human gut metagenome</name>
    <dbReference type="NCBI Taxonomy" id="408170"/>
    <lineage>
        <taxon>unclassified sequences</taxon>
        <taxon>metagenomes</taxon>
        <taxon>organismal metagenomes</taxon>
    </lineage>
</organism>
<protein>
    <submittedName>
        <fullName evidence="2">Uncharacterized protein</fullName>
    </submittedName>
</protein>
<sequence>ETKNNETTTQNNLYNGNGQRIQKQEGNNTINYYYQGSNVLYTTNGEGDKTSHNFVGLEGNTISTMRYDLTGLEYYVYNK</sequence>
<reference evidence="2" key="1">
    <citation type="submission" date="2013-12" db="EMBL/GenBank/DDBJ databases">
        <title>A Varibaculum cambriense genome reconstructed from a premature infant gut community with otherwise low bacterial novelty that shifts toward anaerobic metabolism during the third week of life.</title>
        <authorList>
            <person name="Brown C.T."/>
            <person name="Sharon I."/>
            <person name="Thomas B.C."/>
            <person name="Castelle C.J."/>
            <person name="Morowitz M.J."/>
            <person name="Banfield J.F."/>
        </authorList>
    </citation>
    <scope>NUCLEOTIDE SEQUENCE</scope>
</reference>
<name>W1XZ84_9ZZZZ</name>
<accession>W1XZ84</accession>
<dbReference type="AlphaFoldDB" id="W1XZ84"/>
<feature type="compositionally biased region" description="Low complexity" evidence="1">
    <location>
        <begin position="1"/>
        <end position="12"/>
    </location>
</feature>